<accession>A0AB39AJV9</accession>
<organism evidence="1">
    <name type="scientific">Vibrio phage P018-4</name>
    <dbReference type="NCBI Taxonomy" id="3229728"/>
    <lineage>
        <taxon>Viruses</taxon>
        <taxon>Duplodnaviria</taxon>
        <taxon>Heunggongvirae</taxon>
        <taxon>Uroviricota</taxon>
        <taxon>Caudoviricetes</taxon>
    </lineage>
</organism>
<reference evidence="1" key="1">
    <citation type="submission" date="2024-06" db="EMBL/GenBank/DDBJ databases">
        <authorList>
            <person name="Yang R."/>
        </authorList>
    </citation>
    <scope>NUCLEOTIDE SEQUENCE</scope>
</reference>
<proteinExistence type="predicted"/>
<dbReference type="EMBL" id="PP934186">
    <property type="protein sequence ID" value="XDG30942.1"/>
    <property type="molecule type" value="Genomic_DNA"/>
</dbReference>
<evidence type="ECO:0000313" key="1">
    <source>
        <dbReference type="EMBL" id="XDG30942.1"/>
    </source>
</evidence>
<protein>
    <submittedName>
        <fullName evidence="1">Uncharacterized protein</fullName>
    </submittedName>
</protein>
<name>A0AB39AJV9_9CAUD</name>
<sequence length="61" mass="7045">MKGTFTVIGSNNTTFYKGRVFWASEFEGNYNIKHYKGSLHRITNDNGLSVWVSYDRHGIKT</sequence>